<accession>A0A1D6EEB0</accession>
<name>A0A1D6EEB0_MAIZE</name>
<dbReference type="PaxDb" id="4577-GRMZM2G583556_P01"/>
<keyword evidence="2" id="KW-0472">Membrane</keyword>
<keyword evidence="2" id="KW-0812">Transmembrane</keyword>
<organism evidence="3">
    <name type="scientific">Zea mays</name>
    <name type="common">Maize</name>
    <dbReference type="NCBI Taxonomy" id="4577"/>
    <lineage>
        <taxon>Eukaryota</taxon>
        <taxon>Viridiplantae</taxon>
        <taxon>Streptophyta</taxon>
        <taxon>Embryophyta</taxon>
        <taxon>Tracheophyta</taxon>
        <taxon>Spermatophyta</taxon>
        <taxon>Magnoliopsida</taxon>
        <taxon>Liliopsida</taxon>
        <taxon>Poales</taxon>
        <taxon>Poaceae</taxon>
        <taxon>PACMAD clade</taxon>
        <taxon>Panicoideae</taxon>
        <taxon>Andropogonodae</taxon>
        <taxon>Andropogoneae</taxon>
        <taxon>Tripsacinae</taxon>
        <taxon>Zea</taxon>
    </lineage>
</organism>
<feature type="transmembrane region" description="Helical" evidence="2">
    <location>
        <begin position="21"/>
        <end position="43"/>
    </location>
</feature>
<keyword evidence="2" id="KW-1133">Transmembrane helix</keyword>
<dbReference type="EMBL" id="CM007648">
    <property type="protein sequence ID" value="ONM18563.1"/>
    <property type="molecule type" value="Genomic_DNA"/>
</dbReference>
<sequence>MNALQILRETVRVLRGDPHAFTSIFLLLCPVSGCLLLSAAALFCALDSPPSTPAIEPIRDINTARHGRFPRIPHPPPPLLSPSRSRVAHSTLCHLLRRTSALRYSSHEAQASLEYAWCGTTMNVTTPGGVGGPTEDKGEDSEAGSEVRAARERRRLRTGCGLLLQISLLFKCSTTG</sequence>
<evidence type="ECO:0000313" key="3">
    <source>
        <dbReference type="EMBL" id="ONM18563.1"/>
    </source>
</evidence>
<gene>
    <name evidence="3" type="ORF">ZEAMMB73_Zm00001d004168</name>
</gene>
<evidence type="ECO:0000256" key="1">
    <source>
        <dbReference type="SAM" id="MobiDB-lite"/>
    </source>
</evidence>
<dbReference type="AlphaFoldDB" id="A0A1D6EEB0"/>
<dbReference type="EMBL" id="CM007648">
    <property type="protein sequence ID" value="ONM18564.1"/>
    <property type="molecule type" value="Genomic_DNA"/>
</dbReference>
<evidence type="ECO:0000256" key="2">
    <source>
        <dbReference type="SAM" id="Phobius"/>
    </source>
</evidence>
<accession>A0A3L6G668</accession>
<reference evidence="3" key="1">
    <citation type="submission" date="2015-12" db="EMBL/GenBank/DDBJ databases">
        <title>Update maize B73 reference genome by single molecule sequencing technologies.</title>
        <authorList>
            <consortium name="Maize Genome Sequencing Project"/>
            <person name="Ware D."/>
        </authorList>
    </citation>
    <scope>NUCLEOTIDE SEQUENCE [LARGE SCALE GENOMIC DNA]</scope>
    <source>
        <tissue evidence="3">Seedling</tissue>
    </source>
</reference>
<proteinExistence type="predicted"/>
<feature type="region of interest" description="Disordered" evidence="1">
    <location>
        <begin position="126"/>
        <end position="151"/>
    </location>
</feature>
<protein>
    <submittedName>
        <fullName evidence="3">Uncharacterized protein</fullName>
    </submittedName>
</protein>